<organism evidence="2 3">
    <name type="scientific">Bacteroides thetaiotaomicron</name>
    <dbReference type="NCBI Taxonomy" id="818"/>
    <lineage>
        <taxon>Bacteria</taxon>
        <taxon>Pseudomonadati</taxon>
        <taxon>Bacteroidota</taxon>
        <taxon>Bacteroidia</taxon>
        <taxon>Bacteroidales</taxon>
        <taxon>Bacteroidaceae</taxon>
        <taxon>Bacteroides</taxon>
    </lineage>
</organism>
<dbReference type="AlphaFoldDB" id="A0AA46YW93"/>
<gene>
    <name evidence="2" type="ORF">KQP59_14765</name>
</gene>
<accession>A0AA46YW93</accession>
<evidence type="ECO:0000313" key="2">
    <source>
        <dbReference type="EMBL" id="UYU69550.1"/>
    </source>
</evidence>
<dbReference type="EMBL" id="CP083681">
    <property type="protein sequence ID" value="UYU69550.1"/>
    <property type="molecule type" value="Genomic_DNA"/>
</dbReference>
<reference evidence="2" key="1">
    <citation type="submission" date="2021-06" db="EMBL/GenBank/DDBJ databases">
        <title>Interrogation of the integrated mobile genetic elements in gut-associated Bacteroides with a consensus prediction approach.</title>
        <authorList>
            <person name="Campbell D.E."/>
            <person name="Leigh J.R."/>
            <person name="Kim T."/>
            <person name="England W."/>
            <person name="Whitaker R.J."/>
            <person name="Degnan P.H."/>
        </authorList>
    </citation>
    <scope>NUCLEOTIDE SEQUENCE</scope>
    <source>
        <strain evidence="2">VPI-BTDOT2</strain>
    </source>
</reference>
<proteinExistence type="predicted"/>
<sequence length="160" mass="19040">MEENNWNIDQILHWLDIKIEREDRDIARLEKQMDEDFLYYFEWNAESLYKSHFMSDCYKKLRQAVDGVKDIDEIRNILKENAACCEKKLLDGQLDCRSSSRGANMAHSMRLECMQRLIKDYREFANILSVTPPEKNQQQAHKNGKKEGPPERKIKRGIRC</sequence>
<dbReference type="RefSeq" id="WP_008760257.1">
    <property type="nucleotide sequence ID" value="NZ_CP083681.1"/>
</dbReference>
<evidence type="ECO:0000313" key="3">
    <source>
        <dbReference type="Proteomes" id="UP001156216"/>
    </source>
</evidence>
<protein>
    <submittedName>
        <fullName evidence="2">Uncharacterized protein</fullName>
    </submittedName>
</protein>
<feature type="region of interest" description="Disordered" evidence="1">
    <location>
        <begin position="132"/>
        <end position="160"/>
    </location>
</feature>
<dbReference type="Proteomes" id="UP001156216">
    <property type="component" value="Chromosome"/>
</dbReference>
<evidence type="ECO:0000256" key="1">
    <source>
        <dbReference type="SAM" id="MobiDB-lite"/>
    </source>
</evidence>
<name>A0AA46YW93_BACT4</name>